<proteinExistence type="predicted"/>
<evidence type="ECO:0000256" key="2">
    <source>
        <dbReference type="SAM" id="Phobius"/>
    </source>
</evidence>
<feature type="transmembrane region" description="Helical" evidence="2">
    <location>
        <begin position="100"/>
        <end position="124"/>
    </location>
</feature>
<evidence type="ECO:0000313" key="3">
    <source>
        <dbReference type="EMBL" id="QDU81039.1"/>
    </source>
</evidence>
<keyword evidence="2" id="KW-0812">Transmembrane</keyword>
<dbReference type="KEGG" id="plon:Pla110_27760"/>
<gene>
    <name evidence="3" type="ORF">Pla110_27760</name>
</gene>
<organism evidence="3 4">
    <name type="scientific">Polystyrenella longa</name>
    <dbReference type="NCBI Taxonomy" id="2528007"/>
    <lineage>
        <taxon>Bacteria</taxon>
        <taxon>Pseudomonadati</taxon>
        <taxon>Planctomycetota</taxon>
        <taxon>Planctomycetia</taxon>
        <taxon>Planctomycetales</taxon>
        <taxon>Planctomycetaceae</taxon>
        <taxon>Polystyrenella</taxon>
    </lineage>
</organism>
<dbReference type="EMBL" id="CP036281">
    <property type="protein sequence ID" value="QDU81039.1"/>
    <property type="molecule type" value="Genomic_DNA"/>
</dbReference>
<dbReference type="Proteomes" id="UP000317178">
    <property type="component" value="Chromosome"/>
</dbReference>
<accession>A0A518CP90</accession>
<dbReference type="AlphaFoldDB" id="A0A518CP90"/>
<evidence type="ECO:0000313" key="4">
    <source>
        <dbReference type="Proteomes" id="UP000317178"/>
    </source>
</evidence>
<name>A0A518CP90_9PLAN</name>
<reference evidence="3 4" key="1">
    <citation type="submission" date="2019-02" db="EMBL/GenBank/DDBJ databases">
        <title>Deep-cultivation of Planctomycetes and their phenomic and genomic characterization uncovers novel biology.</title>
        <authorList>
            <person name="Wiegand S."/>
            <person name="Jogler M."/>
            <person name="Boedeker C."/>
            <person name="Pinto D."/>
            <person name="Vollmers J."/>
            <person name="Rivas-Marin E."/>
            <person name="Kohn T."/>
            <person name="Peeters S.H."/>
            <person name="Heuer A."/>
            <person name="Rast P."/>
            <person name="Oberbeckmann S."/>
            <person name="Bunk B."/>
            <person name="Jeske O."/>
            <person name="Meyerdierks A."/>
            <person name="Storesund J.E."/>
            <person name="Kallscheuer N."/>
            <person name="Luecker S."/>
            <person name="Lage O.M."/>
            <person name="Pohl T."/>
            <person name="Merkel B.J."/>
            <person name="Hornburger P."/>
            <person name="Mueller R.-W."/>
            <person name="Bruemmer F."/>
            <person name="Labrenz M."/>
            <person name="Spormann A.M."/>
            <person name="Op den Camp H."/>
            <person name="Overmann J."/>
            <person name="Amann R."/>
            <person name="Jetten M.S.M."/>
            <person name="Mascher T."/>
            <person name="Medema M.H."/>
            <person name="Devos D.P."/>
            <person name="Kaster A.-K."/>
            <person name="Ovreas L."/>
            <person name="Rohde M."/>
            <person name="Galperin M.Y."/>
            <person name="Jogler C."/>
        </authorList>
    </citation>
    <scope>NUCLEOTIDE SEQUENCE [LARGE SCALE GENOMIC DNA]</scope>
    <source>
        <strain evidence="3 4">Pla110</strain>
    </source>
</reference>
<feature type="transmembrane region" description="Helical" evidence="2">
    <location>
        <begin position="72"/>
        <end position="94"/>
    </location>
</feature>
<feature type="transmembrane region" description="Helical" evidence="2">
    <location>
        <begin position="131"/>
        <end position="148"/>
    </location>
</feature>
<feature type="region of interest" description="Disordered" evidence="1">
    <location>
        <begin position="155"/>
        <end position="180"/>
    </location>
</feature>
<keyword evidence="2" id="KW-1133">Transmembrane helix</keyword>
<evidence type="ECO:0000256" key="1">
    <source>
        <dbReference type="SAM" id="MobiDB-lite"/>
    </source>
</evidence>
<keyword evidence="2" id="KW-0472">Membrane</keyword>
<feature type="transmembrane region" description="Helical" evidence="2">
    <location>
        <begin position="38"/>
        <end position="60"/>
    </location>
</feature>
<dbReference type="RefSeq" id="WP_144996262.1">
    <property type="nucleotide sequence ID" value="NZ_CP036281.1"/>
</dbReference>
<sequence length="180" mass="18807">MKASLIPILFALGTALCWGLYGPTLGKARDFEHSPFKPYVFIGVAYLVWAIAGSFLAMYLRKEPMTFTTNGMIWGFGAGTLGAIGAFCLTMAMFSGGFKFPHVVMAVVFGCAVTVAALVSLVTAEQKGGTGLWIGIAGMLISAIVVALNTPHAHPPQKKTDATAVESPAAVTGTTESNES</sequence>
<protein>
    <submittedName>
        <fullName evidence="3">Uncharacterized protein</fullName>
    </submittedName>
</protein>
<keyword evidence="4" id="KW-1185">Reference proteome</keyword>
<dbReference type="OrthoDB" id="257805at2"/>